<organism evidence="3 4">
    <name type="scientific">Prolixibacter denitrificans</name>
    <dbReference type="NCBI Taxonomy" id="1541063"/>
    <lineage>
        <taxon>Bacteria</taxon>
        <taxon>Pseudomonadati</taxon>
        <taxon>Bacteroidota</taxon>
        <taxon>Bacteroidia</taxon>
        <taxon>Marinilabiliales</taxon>
        <taxon>Prolixibacteraceae</taxon>
        <taxon>Prolixibacter</taxon>
    </lineage>
</organism>
<dbReference type="PANTHER" id="PTHR13799">
    <property type="entry name" value="NGG1 INTERACTING FACTOR 3"/>
    <property type="match status" value="1"/>
</dbReference>
<evidence type="ECO:0008006" key="5">
    <source>
        <dbReference type="Google" id="ProtNLM"/>
    </source>
</evidence>
<dbReference type="InterPro" id="IPR002678">
    <property type="entry name" value="DUF34/NIF3"/>
</dbReference>
<dbReference type="Proteomes" id="UP000396862">
    <property type="component" value="Unassembled WGS sequence"/>
</dbReference>
<dbReference type="EMBL" id="BLAU01000001">
    <property type="protein sequence ID" value="GET21293.1"/>
    <property type="molecule type" value="Genomic_DNA"/>
</dbReference>
<protein>
    <recommendedName>
        <fullName evidence="5">NIF3 family GTP cyclohydrolase 1 type 2</fullName>
    </recommendedName>
</protein>
<sequence>MVVGIVPAKASDVLSKDDSLTCREVVEQIKQHVTCSWNEGKTVDTFKAGNPDEKVTGIVTTMFATMDVLREAVKQNCNFIIAHEPLFYNHLDETDFQKNDPVYLEKLKYINDHHLVVWRFHDHWHRTSPDGIYVGMVRKLGWAKYRKGDSYMVFEFPETTLKDLAEHLKQKFPQGVIRVVGDPGMKLTGVALAVGAPGADRQRQLLNRDDVQVVITGEAREWETPEYALDATQQGRSKAFIMMGHVLSEQAGMDYCAEWLGGFISGLPIKFIPNKQPYWTPQ</sequence>
<keyword evidence="4" id="KW-1185">Reference proteome</keyword>
<dbReference type="Gene3D" id="3.40.1390.30">
    <property type="entry name" value="NIF3 (NGG1p interacting factor 3)-like"/>
    <property type="match status" value="2"/>
</dbReference>
<evidence type="ECO:0000313" key="3">
    <source>
        <dbReference type="EMBL" id="GET21293.1"/>
    </source>
</evidence>
<dbReference type="SUPFAM" id="SSF102705">
    <property type="entry name" value="NIF3 (NGG1p interacting factor 3)-like"/>
    <property type="match status" value="1"/>
</dbReference>
<comment type="caution">
    <text evidence="3">The sequence shown here is derived from an EMBL/GenBank/DDBJ whole genome shotgun (WGS) entry which is preliminary data.</text>
</comment>
<keyword evidence="2" id="KW-0479">Metal-binding</keyword>
<name>A0ABQ0ZIZ8_9BACT</name>
<accession>A0ABQ0ZIZ8</accession>
<evidence type="ECO:0000256" key="2">
    <source>
        <dbReference type="ARBA" id="ARBA00022723"/>
    </source>
</evidence>
<proteinExistence type="inferred from homology"/>
<evidence type="ECO:0000313" key="4">
    <source>
        <dbReference type="Proteomes" id="UP000396862"/>
    </source>
</evidence>
<comment type="similarity">
    <text evidence="1">Belongs to the GTP cyclohydrolase I type 2/NIF3 family.</text>
</comment>
<gene>
    <name evidence="3" type="ORF">JCM18694_15390</name>
</gene>
<dbReference type="Pfam" id="PF01784">
    <property type="entry name" value="DUF34_NIF3"/>
    <property type="match status" value="1"/>
</dbReference>
<reference evidence="3 4" key="1">
    <citation type="submission" date="2019-10" db="EMBL/GenBank/DDBJ databases">
        <title>Prolixibacter strains distinguished by the presence of nitrate reductase genes were adept at nitrate-dependent anaerobic corrosion of metallic iron and carbon steel.</title>
        <authorList>
            <person name="Iino T."/>
            <person name="Shono N."/>
            <person name="Ito K."/>
            <person name="Nakamura R."/>
            <person name="Sueoka K."/>
            <person name="Harayama S."/>
            <person name="Ohkuma M."/>
        </authorList>
    </citation>
    <scope>NUCLEOTIDE SEQUENCE [LARGE SCALE GENOMIC DNA]</scope>
    <source>
        <strain evidence="3 4">MIC1-1</strain>
    </source>
</reference>
<evidence type="ECO:0000256" key="1">
    <source>
        <dbReference type="ARBA" id="ARBA00006964"/>
    </source>
</evidence>
<dbReference type="PANTHER" id="PTHR13799:SF14">
    <property type="entry name" value="GTP CYCLOHYDROLASE 1 TYPE 2 HOMOLOG"/>
    <property type="match status" value="1"/>
</dbReference>
<dbReference type="InterPro" id="IPR036069">
    <property type="entry name" value="DUF34/NIF3_sf"/>
</dbReference>